<evidence type="ECO:0000256" key="1">
    <source>
        <dbReference type="ARBA" id="ARBA00000312"/>
    </source>
</evidence>
<keyword evidence="17" id="KW-0548">Nucleotidyltransferase</keyword>
<keyword evidence="10 14" id="KW-0547">Nucleotide-binding</keyword>
<dbReference type="AlphaFoldDB" id="A0AAP8MHH1"/>
<feature type="binding site" evidence="16">
    <location>
        <position position="60"/>
    </location>
    <ligand>
        <name>GTP</name>
        <dbReference type="ChEBI" id="CHEBI:37565"/>
    </ligand>
</feature>
<evidence type="ECO:0000256" key="10">
    <source>
        <dbReference type="ARBA" id="ARBA00022741"/>
    </source>
</evidence>
<dbReference type="GO" id="GO:0005524">
    <property type="term" value="F:ATP binding"/>
    <property type="evidence" value="ECO:0007669"/>
    <property type="project" value="UniProtKB-UniRule"/>
</dbReference>
<dbReference type="PANTHER" id="PTHR34848">
    <property type="match status" value="1"/>
</dbReference>
<keyword evidence="18" id="KW-1185">Reference proteome</keyword>
<dbReference type="GO" id="GO:0043752">
    <property type="term" value="F:adenosylcobinamide kinase activity"/>
    <property type="evidence" value="ECO:0007669"/>
    <property type="project" value="UniProtKB-EC"/>
</dbReference>
<protein>
    <recommendedName>
        <fullName evidence="14">Bifunctional adenosylcobalamin biosynthesis protein</fullName>
        <ecNumber evidence="14">2.7.1.156</ecNumber>
        <ecNumber evidence="14">2.7.7.62</ecNumber>
    </recommendedName>
</protein>
<dbReference type="Proteomes" id="UP000235162">
    <property type="component" value="Unassembled WGS sequence"/>
</dbReference>
<evidence type="ECO:0000256" key="16">
    <source>
        <dbReference type="PIRSR" id="PIRSR006135-2"/>
    </source>
</evidence>
<comment type="pathway">
    <text evidence="5 14">Cofactor biosynthesis; adenosylcobalamin biosynthesis; adenosylcobalamin from cob(II)yrinate a,c-diamide: step 6/7.</text>
</comment>
<dbReference type="Pfam" id="PF02283">
    <property type="entry name" value="CobU"/>
    <property type="match status" value="1"/>
</dbReference>
<feature type="binding site" evidence="16">
    <location>
        <position position="82"/>
    </location>
    <ligand>
        <name>GTP</name>
        <dbReference type="ChEBI" id="CHEBI:37565"/>
    </ligand>
</feature>
<reference evidence="17 18" key="1">
    <citation type="submission" date="2018-01" db="EMBL/GenBank/DDBJ databases">
        <title>The draft genome sequence of Halioglobus japonicus S1-36.</title>
        <authorList>
            <person name="Du Z.-J."/>
            <person name="Shi M.-J."/>
        </authorList>
    </citation>
    <scope>NUCLEOTIDE SEQUENCE [LARGE SCALE GENOMIC DNA]</scope>
    <source>
        <strain evidence="17 18">S1-36</strain>
    </source>
</reference>
<name>A0AAP8MHH1_9GAMM</name>
<evidence type="ECO:0000256" key="5">
    <source>
        <dbReference type="ARBA" id="ARBA00004692"/>
    </source>
</evidence>
<evidence type="ECO:0000256" key="2">
    <source>
        <dbReference type="ARBA" id="ARBA00000711"/>
    </source>
</evidence>
<dbReference type="EC" id="2.7.7.62" evidence="14"/>
<dbReference type="GO" id="GO:0005525">
    <property type="term" value="F:GTP binding"/>
    <property type="evidence" value="ECO:0007669"/>
    <property type="project" value="UniProtKB-UniRule"/>
</dbReference>
<keyword evidence="13 14" id="KW-0342">GTP-binding</keyword>
<feature type="active site" description="GMP-histidine intermediate" evidence="15">
    <location>
        <position position="48"/>
    </location>
</feature>
<dbReference type="EMBL" id="PKUR01000001">
    <property type="protein sequence ID" value="PLW87774.1"/>
    <property type="molecule type" value="Genomic_DNA"/>
</dbReference>
<feature type="binding site" evidence="16">
    <location>
        <begin position="7"/>
        <end position="14"/>
    </location>
    <ligand>
        <name>GTP</name>
        <dbReference type="ChEBI" id="CHEBI:37565"/>
    </ligand>
</feature>
<feature type="binding site" evidence="16">
    <location>
        <begin position="32"/>
        <end position="34"/>
    </location>
    <ligand>
        <name>GTP</name>
        <dbReference type="ChEBI" id="CHEBI:37565"/>
    </ligand>
</feature>
<evidence type="ECO:0000256" key="3">
    <source>
        <dbReference type="ARBA" id="ARBA00001522"/>
    </source>
</evidence>
<evidence type="ECO:0000256" key="12">
    <source>
        <dbReference type="ARBA" id="ARBA00022840"/>
    </source>
</evidence>
<evidence type="ECO:0000256" key="9">
    <source>
        <dbReference type="ARBA" id="ARBA00022679"/>
    </source>
</evidence>
<evidence type="ECO:0000256" key="4">
    <source>
        <dbReference type="ARBA" id="ARBA00003889"/>
    </source>
</evidence>
<keyword evidence="12 14" id="KW-0067">ATP-binding</keyword>
<evidence type="ECO:0000256" key="6">
    <source>
        <dbReference type="ARBA" id="ARBA00005159"/>
    </source>
</evidence>
<keyword evidence="11 14" id="KW-0418">Kinase</keyword>
<comment type="catalytic activity">
    <reaction evidence="3">
        <text>adenosylcob(III)inamide + GTP = adenosylcob(III)inamide phosphate + GDP + H(+)</text>
        <dbReference type="Rhea" id="RHEA:15765"/>
        <dbReference type="ChEBI" id="CHEBI:2480"/>
        <dbReference type="ChEBI" id="CHEBI:15378"/>
        <dbReference type="ChEBI" id="CHEBI:37565"/>
        <dbReference type="ChEBI" id="CHEBI:58189"/>
        <dbReference type="ChEBI" id="CHEBI:58502"/>
        <dbReference type="EC" id="2.7.1.156"/>
    </reaction>
</comment>
<keyword evidence="9 14" id="KW-0808">Transferase</keyword>
<evidence type="ECO:0000313" key="18">
    <source>
        <dbReference type="Proteomes" id="UP000235162"/>
    </source>
</evidence>
<evidence type="ECO:0000256" key="14">
    <source>
        <dbReference type="PIRNR" id="PIRNR006135"/>
    </source>
</evidence>
<evidence type="ECO:0000256" key="13">
    <source>
        <dbReference type="ARBA" id="ARBA00023134"/>
    </source>
</evidence>
<keyword evidence="8 14" id="KW-0169">Cobalamin biosynthesis</keyword>
<comment type="similarity">
    <text evidence="7 14">Belongs to the CobU/CobP family.</text>
</comment>
<dbReference type="InterPro" id="IPR027417">
    <property type="entry name" value="P-loop_NTPase"/>
</dbReference>
<dbReference type="CDD" id="cd00544">
    <property type="entry name" value="CobU"/>
    <property type="match status" value="1"/>
</dbReference>
<comment type="catalytic activity">
    <reaction evidence="2 14">
        <text>adenosylcob(III)inamide phosphate + GTP + H(+) = adenosylcob(III)inamide-GDP + diphosphate</text>
        <dbReference type="Rhea" id="RHEA:22712"/>
        <dbReference type="ChEBI" id="CHEBI:15378"/>
        <dbReference type="ChEBI" id="CHEBI:33019"/>
        <dbReference type="ChEBI" id="CHEBI:37565"/>
        <dbReference type="ChEBI" id="CHEBI:58502"/>
        <dbReference type="ChEBI" id="CHEBI:60487"/>
        <dbReference type="EC" id="2.7.7.62"/>
    </reaction>
</comment>
<gene>
    <name evidence="17" type="ORF">C0029_04165</name>
</gene>
<dbReference type="GO" id="GO:0009236">
    <property type="term" value="P:cobalamin biosynthetic process"/>
    <property type="evidence" value="ECO:0007669"/>
    <property type="project" value="UniProtKB-UniRule"/>
</dbReference>
<dbReference type="PIRSF" id="PIRSF006135">
    <property type="entry name" value="CobU"/>
    <property type="match status" value="1"/>
</dbReference>
<dbReference type="RefSeq" id="WP_084200214.1">
    <property type="nucleotide sequence ID" value="NZ_BMYL01000001.1"/>
</dbReference>
<proteinExistence type="inferred from homology"/>
<dbReference type="SUPFAM" id="SSF52540">
    <property type="entry name" value="P-loop containing nucleoside triphosphate hydrolases"/>
    <property type="match status" value="1"/>
</dbReference>
<comment type="catalytic activity">
    <reaction evidence="1 14">
        <text>adenosylcob(III)inamide + ATP = adenosylcob(III)inamide phosphate + ADP + H(+)</text>
        <dbReference type="Rhea" id="RHEA:15769"/>
        <dbReference type="ChEBI" id="CHEBI:2480"/>
        <dbReference type="ChEBI" id="CHEBI:15378"/>
        <dbReference type="ChEBI" id="CHEBI:30616"/>
        <dbReference type="ChEBI" id="CHEBI:58502"/>
        <dbReference type="ChEBI" id="CHEBI:456216"/>
        <dbReference type="EC" id="2.7.1.156"/>
    </reaction>
</comment>
<dbReference type="EC" id="2.7.1.156" evidence="14"/>
<evidence type="ECO:0000256" key="15">
    <source>
        <dbReference type="PIRSR" id="PIRSR006135-1"/>
    </source>
</evidence>
<organism evidence="17 18">
    <name type="scientific">Halioglobus japonicus</name>
    <dbReference type="NCBI Taxonomy" id="930805"/>
    <lineage>
        <taxon>Bacteria</taxon>
        <taxon>Pseudomonadati</taxon>
        <taxon>Pseudomonadota</taxon>
        <taxon>Gammaproteobacteria</taxon>
        <taxon>Cellvibrionales</taxon>
        <taxon>Halieaceae</taxon>
        <taxon>Halioglobus</taxon>
    </lineage>
</organism>
<evidence type="ECO:0000256" key="7">
    <source>
        <dbReference type="ARBA" id="ARBA00007490"/>
    </source>
</evidence>
<dbReference type="NCBIfam" id="NF004469">
    <property type="entry name" value="PRK05800.1"/>
    <property type="match status" value="1"/>
</dbReference>
<evidence type="ECO:0000256" key="8">
    <source>
        <dbReference type="ARBA" id="ARBA00022573"/>
    </source>
</evidence>
<evidence type="ECO:0000256" key="11">
    <source>
        <dbReference type="ARBA" id="ARBA00022777"/>
    </source>
</evidence>
<comment type="function">
    <text evidence="4 14">Catalyzes ATP-dependent phosphorylation of adenosylcobinamide and addition of GMP to adenosylcobinamide phosphate.</text>
</comment>
<sequence>MKHLILGGARSGKSRIAQQLAEQAVPTPYLIATAEAGDEEMAQRIARHQQDRPPHWVVCEQTIGLARQLQTLDAPSRCVVVDCLSLWLSNCLHQDCWTREREALMNCLPGIEAQVILVSNEVGMGIIPMGELSRRFVDEIGWLHQDLATLCDKVTLVTAGLPQTLKE</sequence>
<dbReference type="InterPro" id="IPR003203">
    <property type="entry name" value="CobU/CobP"/>
</dbReference>
<evidence type="ECO:0000313" key="17">
    <source>
        <dbReference type="EMBL" id="PLW87774.1"/>
    </source>
</evidence>
<accession>A0AAP8MHH1</accession>
<dbReference type="GO" id="GO:0008820">
    <property type="term" value="F:cobinamide phosphate guanylyltransferase activity"/>
    <property type="evidence" value="ECO:0007669"/>
    <property type="project" value="UniProtKB-UniRule"/>
</dbReference>
<dbReference type="Gene3D" id="3.40.50.300">
    <property type="entry name" value="P-loop containing nucleotide triphosphate hydrolases"/>
    <property type="match status" value="1"/>
</dbReference>
<comment type="caution">
    <text evidence="17">The sequence shown here is derived from an EMBL/GenBank/DDBJ whole genome shotgun (WGS) entry which is preliminary data.</text>
</comment>
<comment type="pathway">
    <text evidence="6 14">Cofactor biosynthesis; adenosylcobalamin biosynthesis; adenosylcobalamin from cob(II)yrinate a,c-diamide: step 5/7.</text>
</comment>
<dbReference type="KEGG" id="hja:BST95_14020"/>
<dbReference type="PANTHER" id="PTHR34848:SF1">
    <property type="entry name" value="BIFUNCTIONAL ADENOSYLCOBALAMIN BIOSYNTHESIS PROTEIN COBU"/>
    <property type="match status" value="1"/>
</dbReference>